<protein>
    <submittedName>
        <fullName evidence="2">Uncharacterized protein</fullName>
    </submittedName>
</protein>
<organism evidence="2 4">
    <name type="scientific">Legionella moravica</name>
    <dbReference type="NCBI Taxonomy" id="39962"/>
    <lineage>
        <taxon>Bacteria</taxon>
        <taxon>Pseudomonadati</taxon>
        <taxon>Pseudomonadota</taxon>
        <taxon>Gammaproteobacteria</taxon>
        <taxon>Legionellales</taxon>
        <taxon>Legionellaceae</taxon>
        <taxon>Legionella</taxon>
    </lineage>
</organism>
<evidence type="ECO:0000313" key="1">
    <source>
        <dbReference type="EMBL" id="KTD35624.1"/>
    </source>
</evidence>
<evidence type="ECO:0000313" key="2">
    <source>
        <dbReference type="EMBL" id="STX61526.1"/>
    </source>
</evidence>
<evidence type="ECO:0000313" key="4">
    <source>
        <dbReference type="Proteomes" id="UP000254040"/>
    </source>
</evidence>
<dbReference type="OrthoDB" id="5641771at2"/>
<evidence type="ECO:0000313" key="3">
    <source>
        <dbReference type="Proteomes" id="UP000054985"/>
    </source>
</evidence>
<dbReference type="EMBL" id="LNYN01000014">
    <property type="protein sequence ID" value="KTD35624.1"/>
    <property type="molecule type" value="Genomic_DNA"/>
</dbReference>
<dbReference type="Proteomes" id="UP000254040">
    <property type="component" value="Unassembled WGS sequence"/>
</dbReference>
<name>A0A378JSU2_9GAMM</name>
<sequence>MSSLRRNYPVSRALFFVIGLSASMMCFGDRFGGGFHPNVGYGGWNHPDYTIHNNDISIGNYHPGNGWVAPVYVAPAYVAPTYIINNSYDDEDSDCQTVQQCDSNGNCTQTQSCD</sequence>
<proteinExistence type="predicted"/>
<dbReference type="AlphaFoldDB" id="A0A378JSU2"/>
<dbReference type="STRING" id="39962.Lmor_1071"/>
<reference evidence="2 4" key="2">
    <citation type="submission" date="2018-06" db="EMBL/GenBank/DDBJ databases">
        <authorList>
            <consortium name="Pathogen Informatics"/>
            <person name="Doyle S."/>
        </authorList>
    </citation>
    <scope>NUCLEOTIDE SEQUENCE [LARGE SCALE GENOMIC DNA]</scope>
    <source>
        <strain evidence="2 4">NCTC12239</strain>
    </source>
</reference>
<reference evidence="1 3" key="1">
    <citation type="submission" date="2015-11" db="EMBL/GenBank/DDBJ databases">
        <title>Genomic analysis of 38 Legionella species identifies large and diverse effector repertoires.</title>
        <authorList>
            <person name="Burstein D."/>
            <person name="Amaro F."/>
            <person name="Zusman T."/>
            <person name="Lifshitz Z."/>
            <person name="Cohen O."/>
            <person name="Gilbert J.A."/>
            <person name="Pupko T."/>
            <person name="Shuman H.A."/>
            <person name="Segal G."/>
        </authorList>
    </citation>
    <scope>NUCLEOTIDE SEQUENCE [LARGE SCALE GENOMIC DNA]</scope>
    <source>
        <strain evidence="1 3">ATCC 43877</strain>
    </source>
</reference>
<dbReference type="Proteomes" id="UP000054985">
    <property type="component" value="Unassembled WGS sequence"/>
</dbReference>
<gene>
    <name evidence="1" type="ORF">Lmor_1071</name>
    <name evidence="2" type="ORF">NCTC12239_00441</name>
</gene>
<dbReference type="EMBL" id="UGOG01000001">
    <property type="protein sequence ID" value="STX61526.1"/>
    <property type="molecule type" value="Genomic_DNA"/>
</dbReference>
<dbReference type="RefSeq" id="WP_028383695.1">
    <property type="nucleotide sequence ID" value="NZ_CAAAJG010000054.1"/>
</dbReference>
<accession>A0A378JSU2</accession>
<keyword evidence="3" id="KW-1185">Reference proteome</keyword>